<keyword evidence="2" id="KW-1185">Reference proteome</keyword>
<dbReference type="AlphaFoldDB" id="A0A8J2Q054"/>
<dbReference type="Proteomes" id="UP000708208">
    <property type="component" value="Unassembled WGS sequence"/>
</dbReference>
<reference evidence="1" key="1">
    <citation type="submission" date="2021-06" db="EMBL/GenBank/DDBJ databases">
        <authorList>
            <person name="Hodson N. C."/>
            <person name="Mongue J. A."/>
            <person name="Jaron S. K."/>
        </authorList>
    </citation>
    <scope>NUCLEOTIDE SEQUENCE</scope>
</reference>
<name>A0A8J2Q054_9HEXA</name>
<protein>
    <submittedName>
        <fullName evidence="1">Uncharacterized protein</fullName>
    </submittedName>
</protein>
<dbReference type="EMBL" id="CAJVCH010547301">
    <property type="protein sequence ID" value="CAG7828390.1"/>
    <property type="molecule type" value="Genomic_DNA"/>
</dbReference>
<gene>
    <name evidence="1" type="ORF">AFUS01_LOCUS38320</name>
</gene>
<evidence type="ECO:0000313" key="1">
    <source>
        <dbReference type="EMBL" id="CAG7828390.1"/>
    </source>
</evidence>
<accession>A0A8J2Q054</accession>
<sequence length="201" mass="22584">MSKVAAELVSEAADLSFQAKEDSSTRSRSTTKSKITKRLGIENVKVSYLCSVFSSQLNSEVNISDKPNYELPEAIESGAEMLVIHPLTETDTMGTEVATDENDNLIRKLRLKRISRLKDDLARFEPEEDDKVDIGEGNFVSKNLLAELKMEHRHNPGVFLRKLMERSGIFSLEGIANSSLTGQKHHDGLQRPRLDFKMFSV</sequence>
<evidence type="ECO:0000313" key="2">
    <source>
        <dbReference type="Proteomes" id="UP000708208"/>
    </source>
</evidence>
<comment type="caution">
    <text evidence="1">The sequence shown here is derived from an EMBL/GenBank/DDBJ whole genome shotgun (WGS) entry which is preliminary data.</text>
</comment>
<organism evidence="1 2">
    <name type="scientific">Allacma fusca</name>
    <dbReference type="NCBI Taxonomy" id="39272"/>
    <lineage>
        <taxon>Eukaryota</taxon>
        <taxon>Metazoa</taxon>
        <taxon>Ecdysozoa</taxon>
        <taxon>Arthropoda</taxon>
        <taxon>Hexapoda</taxon>
        <taxon>Collembola</taxon>
        <taxon>Symphypleona</taxon>
        <taxon>Sminthuridae</taxon>
        <taxon>Allacma</taxon>
    </lineage>
</organism>
<proteinExistence type="predicted"/>
<feature type="non-terminal residue" evidence="1">
    <location>
        <position position="1"/>
    </location>
</feature>